<comment type="subcellular location">
    <subcellularLocation>
        <location evidence="1">Cell membrane</location>
        <topology evidence="1">Multi-pass membrane protein</topology>
    </subcellularLocation>
</comment>
<reference evidence="12" key="1">
    <citation type="submission" date="2019-08" db="EMBL/GenBank/DDBJ databases">
        <authorList>
            <person name="Kucharzyk K."/>
            <person name="Murdoch R.W."/>
            <person name="Higgins S."/>
            <person name="Loffler F."/>
        </authorList>
    </citation>
    <scope>NUCLEOTIDE SEQUENCE</scope>
</reference>
<evidence type="ECO:0000256" key="10">
    <source>
        <dbReference type="ARBA" id="ARBA00023136"/>
    </source>
</evidence>
<accession>A0A645F1T3</accession>
<sequence>MSFLAYNKFEGEVRGINDLQAEYEAKYGPGDYVPNITVSYFSFRIMVLVGFLMLLVAALALLHIILKKPVEKLWFLKVLPFFIALPYLSNSTGWLLAEIGRQPWVVFGLLKTEDAVSKSVSAGMVLTSLIGFTLIYGALMVADVYLLAKYAKKGAGSESVDTAVETAKA</sequence>
<dbReference type="GO" id="GO:0009055">
    <property type="term" value="F:electron transfer activity"/>
    <property type="evidence" value="ECO:0007669"/>
    <property type="project" value="InterPro"/>
</dbReference>
<evidence type="ECO:0000256" key="3">
    <source>
        <dbReference type="ARBA" id="ARBA00022475"/>
    </source>
</evidence>
<dbReference type="GO" id="GO:0005886">
    <property type="term" value="C:plasma membrane"/>
    <property type="evidence" value="ECO:0007669"/>
    <property type="project" value="UniProtKB-SubCell"/>
</dbReference>
<dbReference type="PANTHER" id="PTHR30365">
    <property type="entry name" value="CYTOCHROME D UBIQUINOL OXIDASE"/>
    <property type="match status" value="1"/>
</dbReference>
<keyword evidence="8 11" id="KW-1133">Transmembrane helix</keyword>
<gene>
    <name evidence="12" type="primary">cydA_16</name>
    <name evidence="12" type="ORF">SDC9_154887</name>
</gene>
<evidence type="ECO:0000256" key="11">
    <source>
        <dbReference type="SAM" id="Phobius"/>
    </source>
</evidence>
<evidence type="ECO:0000256" key="8">
    <source>
        <dbReference type="ARBA" id="ARBA00022989"/>
    </source>
</evidence>
<organism evidence="12">
    <name type="scientific">bioreactor metagenome</name>
    <dbReference type="NCBI Taxonomy" id="1076179"/>
    <lineage>
        <taxon>unclassified sequences</taxon>
        <taxon>metagenomes</taxon>
        <taxon>ecological metagenomes</taxon>
    </lineage>
</organism>
<evidence type="ECO:0000256" key="2">
    <source>
        <dbReference type="ARBA" id="ARBA00022448"/>
    </source>
</evidence>
<feature type="transmembrane region" description="Helical" evidence="11">
    <location>
        <begin position="120"/>
        <end position="148"/>
    </location>
</feature>
<dbReference type="PANTHER" id="PTHR30365:SF15">
    <property type="entry name" value="CYTOCHROME BD UBIQUINOL OXIDASE SUBUNIT 1"/>
    <property type="match status" value="1"/>
</dbReference>
<dbReference type="GO" id="GO:0019646">
    <property type="term" value="P:aerobic electron transport chain"/>
    <property type="evidence" value="ECO:0007669"/>
    <property type="project" value="InterPro"/>
</dbReference>
<keyword evidence="3" id="KW-1003">Cell membrane</keyword>
<evidence type="ECO:0000256" key="5">
    <source>
        <dbReference type="ARBA" id="ARBA00022692"/>
    </source>
</evidence>
<keyword evidence="6" id="KW-0479">Metal-binding</keyword>
<evidence type="ECO:0000256" key="7">
    <source>
        <dbReference type="ARBA" id="ARBA00022982"/>
    </source>
</evidence>
<dbReference type="GO" id="GO:0046872">
    <property type="term" value="F:metal ion binding"/>
    <property type="evidence" value="ECO:0007669"/>
    <property type="project" value="UniProtKB-KW"/>
</dbReference>
<comment type="caution">
    <text evidence="12">The sequence shown here is derived from an EMBL/GenBank/DDBJ whole genome shotgun (WGS) entry which is preliminary data.</text>
</comment>
<evidence type="ECO:0000256" key="6">
    <source>
        <dbReference type="ARBA" id="ARBA00022723"/>
    </source>
</evidence>
<dbReference type="GO" id="GO:0016682">
    <property type="term" value="F:oxidoreductase activity, acting on diphenols and related substances as donors, oxygen as acceptor"/>
    <property type="evidence" value="ECO:0007669"/>
    <property type="project" value="TreeGrafter"/>
</dbReference>
<dbReference type="EMBL" id="VSSQ01053609">
    <property type="protein sequence ID" value="MPN07616.1"/>
    <property type="molecule type" value="Genomic_DNA"/>
</dbReference>
<evidence type="ECO:0000256" key="9">
    <source>
        <dbReference type="ARBA" id="ARBA00023004"/>
    </source>
</evidence>
<protein>
    <submittedName>
        <fullName evidence="12">Cytochrome bd-I ubiquinol oxidase subunit 1</fullName>
    </submittedName>
</protein>
<keyword evidence="5 11" id="KW-0812">Transmembrane</keyword>
<dbReference type="AlphaFoldDB" id="A0A645F1T3"/>
<evidence type="ECO:0000256" key="4">
    <source>
        <dbReference type="ARBA" id="ARBA00022617"/>
    </source>
</evidence>
<dbReference type="GO" id="GO:0070069">
    <property type="term" value="C:cytochrome complex"/>
    <property type="evidence" value="ECO:0007669"/>
    <property type="project" value="InterPro"/>
</dbReference>
<keyword evidence="2" id="KW-0813">Transport</keyword>
<keyword evidence="10 11" id="KW-0472">Membrane</keyword>
<feature type="transmembrane region" description="Helical" evidence="11">
    <location>
        <begin position="78"/>
        <end position="100"/>
    </location>
</feature>
<proteinExistence type="predicted"/>
<keyword evidence="7" id="KW-0249">Electron transport</keyword>
<keyword evidence="4" id="KW-0349">Heme</keyword>
<feature type="transmembrane region" description="Helical" evidence="11">
    <location>
        <begin position="41"/>
        <end position="66"/>
    </location>
</feature>
<dbReference type="Pfam" id="PF01654">
    <property type="entry name" value="Cyt_bd_oxida_I"/>
    <property type="match status" value="1"/>
</dbReference>
<name>A0A645F1T3_9ZZZZ</name>
<evidence type="ECO:0000256" key="1">
    <source>
        <dbReference type="ARBA" id="ARBA00004651"/>
    </source>
</evidence>
<evidence type="ECO:0000313" key="12">
    <source>
        <dbReference type="EMBL" id="MPN07616.1"/>
    </source>
</evidence>
<dbReference type="InterPro" id="IPR002585">
    <property type="entry name" value="Cyt-d_ubiquinol_oxidase_su_1"/>
</dbReference>
<keyword evidence="9" id="KW-0408">Iron</keyword>
<dbReference type="GO" id="GO:0020037">
    <property type="term" value="F:heme binding"/>
    <property type="evidence" value="ECO:0007669"/>
    <property type="project" value="TreeGrafter"/>
</dbReference>